<dbReference type="Proteomes" id="UP000596739">
    <property type="component" value="Unassembled WGS sequence"/>
</dbReference>
<dbReference type="InterPro" id="IPR041698">
    <property type="entry name" value="Methyltransf_25"/>
</dbReference>
<keyword evidence="2" id="KW-0808">Transferase</keyword>
<protein>
    <submittedName>
        <fullName evidence="4">Class I SAM-dependent methyltransferase</fullName>
    </submittedName>
</protein>
<keyword evidence="1 4" id="KW-0489">Methyltransferase</keyword>
<dbReference type="SUPFAM" id="SSF53335">
    <property type="entry name" value="S-adenosyl-L-methionine-dependent methyltransferases"/>
    <property type="match status" value="1"/>
</dbReference>
<dbReference type="CDD" id="cd02440">
    <property type="entry name" value="AdoMet_MTases"/>
    <property type="match status" value="1"/>
</dbReference>
<dbReference type="Pfam" id="PF13649">
    <property type="entry name" value="Methyltransf_25"/>
    <property type="match status" value="1"/>
</dbReference>
<reference evidence="5" key="1">
    <citation type="submission" date="2021-01" db="EMBL/GenBank/DDBJ databases">
        <title>Genome public.</title>
        <authorList>
            <person name="Liu C."/>
            <person name="Sun Q."/>
        </authorList>
    </citation>
    <scope>NUCLEOTIDE SEQUENCE [LARGE SCALE GENOMIC DNA]</scope>
    <source>
        <strain evidence="5">YIM B02505</strain>
    </source>
</reference>
<accession>A0ABS1EVD7</accession>
<dbReference type="EMBL" id="JAENHN010000059">
    <property type="protein sequence ID" value="MBK1813258.1"/>
    <property type="molecule type" value="Genomic_DNA"/>
</dbReference>
<name>A0ABS1EVD7_9CLOT</name>
<comment type="caution">
    <text evidence="4">The sequence shown here is derived from an EMBL/GenBank/DDBJ whole genome shotgun (WGS) entry which is preliminary data.</text>
</comment>
<sequence>MEKVEPYKGIAAAYDKMRPSYPEKLIQDVISITGVNSNDRLLEIGAGTGKATVQFAEKAFNIHAIELGEDMAKILKEKCTLFPNVIIDVVSFEDWDSSSYEKYDMVYSAQAFHWIDKNFKYKKCYEILNDNGYLVLFWYNSCDEKIPKTKEIQEKIDIIINKYVSNYYESNIKPQRREHDGVYKEDERIIEIKESGLFKLIDKLEYYHETQNNAEQYLQVMESVPAFASILDGLNDEIIKNMKNEIKELINEYGGYVSSLLEFSLYITQKIG</sequence>
<organism evidence="4 5">
    <name type="scientific">Clostridium yunnanense</name>
    <dbReference type="NCBI Taxonomy" id="2800325"/>
    <lineage>
        <taxon>Bacteria</taxon>
        <taxon>Bacillati</taxon>
        <taxon>Bacillota</taxon>
        <taxon>Clostridia</taxon>
        <taxon>Eubacteriales</taxon>
        <taxon>Clostridiaceae</taxon>
        <taxon>Clostridium</taxon>
    </lineage>
</organism>
<evidence type="ECO:0000313" key="5">
    <source>
        <dbReference type="Proteomes" id="UP000596739"/>
    </source>
</evidence>
<dbReference type="PANTHER" id="PTHR44942">
    <property type="entry name" value="METHYLTRANSF_11 DOMAIN-CONTAINING PROTEIN"/>
    <property type="match status" value="1"/>
</dbReference>
<dbReference type="Gene3D" id="3.40.50.150">
    <property type="entry name" value="Vaccinia Virus protein VP39"/>
    <property type="match status" value="1"/>
</dbReference>
<dbReference type="InterPro" id="IPR029063">
    <property type="entry name" value="SAM-dependent_MTases_sf"/>
</dbReference>
<evidence type="ECO:0000259" key="3">
    <source>
        <dbReference type="Pfam" id="PF13649"/>
    </source>
</evidence>
<feature type="domain" description="Methyltransferase" evidence="3">
    <location>
        <begin position="42"/>
        <end position="132"/>
    </location>
</feature>
<dbReference type="GO" id="GO:0032259">
    <property type="term" value="P:methylation"/>
    <property type="evidence" value="ECO:0007669"/>
    <property type="project" value="UniProtKB-KW"/>
</dbReference>
<evidence type="ECO:0000256" key="1">
    <source>
        <dbReference type="ARBA" id="ARBA00022603"/>
    </source>
</evidence>
<dbReference type="RefSeq" id="WP_200273181.1">
    <property type="nucleotide sequence ID" value="NZ_JAENHN010000059.1"/>
</dbReference>
<dbReference type="InterPro" id="IPR051052">
    <property type="entry name" value="Diverse_substrate_MTase"/>
</dbReference>
<keyword evidence="5" id="KW-1185">Reference proteome</keyword>
<gene>
    <name evidence="4" type="ORF">JHL18_21790</name>
</gene>
<evidence type="ECO:0000256" key="2">
    <source>
        <dbReference type="ARBA" id="ARBA00022679"/>
    </source>
</evidence>
<proteinExistence type="predicted"/>
<dbReference type="PANTHER" id="PTHR44942:SF4">
    <property type="entry name" value="METHYLTRANSFERASE TYPE 11 DOMAIN-CONTAINING PROTEIN"/>
    <property type="match status" value="1"/>
</dbReference>
<evidence type="ECO:0000313" key="4">
    <source>
        <dbReference type="EMBL" id="MBK1813258.1"/>
    </source>
</evidence>
<dbReference type="GO" id="GO:0008168">
    <property type="term" value="F:methyltransferase activity"/>
    <property type="evidence" value="ECO:0007669"/>
    <property type="project" value="UniProtKB-KW"/>
</dbReference>